<keyword evidence="2" id="KW-0012">Acyltransferase</keyword>
<dbReference type="PANTHER" id="PTHR43420:SF47">
    <property type="entry name" value="N-ACETYLTRANSFERASE DOMAIN-CONTAINING PROTEIN"/>
    <property type="match status" value="1"/>
</dbReference>
<dbReference type="PROSITE" id="PS51186">
    <property type="entry name" value="GNAT"/>
    <property type="match status" value="1"/>
</dbReference>
<organism evidence="4 5">
    <name type="scientific">Pukyongiella litopenaei</name>
    <dbReference type="NCBI Taxonomy" id="2605946"/>
    <lineage>
        <taxon>Bacteria</taxon>
        <taxon>Pseudomonadati</taxon>
        <taxon>Pseudomonadota</taxon>
        <taxon>Alphaproteobacteria</taxon>
        <taxon>Rhodobacterales</taxon>
        <taxon>Paracoccaceae</taxon>
        <taxon>Pukyongiella</taxon>
    </lineage>
</organism>
<accession>A0A2S0MRC9</accession>
<dbReference type="Pfam" id="PF00583">
    <property type="entry name" value="Acetyltransf_1"/>
    <property type="match status" value="1"/>
</dbReference>
<evidence type="ECO:0000256" key="2">
    <source>
        <dbReference type="ARBA" id="ARBA00023315"/>
    </source>
</evidence>
<evidence type="ECO:0000313" key="4">
    <source>
        <dbReference type="EMBL" id="AVO38387.1"/>
    </source>
</evidence>
<name>A0A2S0MRC9_9RHOB</name>
<feature type="domain" description="N-acetyltransferase" evidence="3">
    <location>
        <begin position="38"/>
        <end position="195"/>
    </location>
</feature>
<keyword evidence="5" id="KW-1185">Reference proteome</keyword>
<dbReference type="SUPFAM" id="SSF55729">
    <property type="entry name" value="Acyl-CoA N-acyltransferases (Nat)"/>
    <property type="match status" value="1"/>
</dbReference>
<proteinExistence type="predicted"/>
<dbReference type="AlphaFoldDB" id="A0A2S0MRC9"/>
<dbReference type="Gene3D" id="3.40.630.30">
    <property type="match status" value="1"/>
</dbReference>
<evidence type="ECO:0000259" key="3">
    <source>
        <dbReference type="PROSITE" id="PS51186"/>
    </source>
</evidence>
<evidence type="ECO:0000256" key="1">
    <source>
        <dbReference type="ARBA" id="ARBA00022679"/>
    </source>
</evidence>
<sequence length="202" mass="21770">MAVTISVGFDEAERPVATRLFWQAFSAKLGRVLGPEDRALRFLEPVLYPQFAITARDAAGTLVGLAGFKTDRGGLVGGTLRDLAAVYGWFGALWRGALLSVFERDLEPGVFQMDGLCVDATSRGMGVGTALLDAVMREAAARGLEAVQLDVIDSNPRARALYERFGFQAVGSERIGPLRHVFGFSGATRMRLPVSRTPRPPG</sequence>
<dbReference type="InterPro" id="IPR000182">
    <property type="entry name" value="GNAT_dom"/>
</dbReference>
<dbReference type="CDD" id="cd04301">
    <property type="entry name" value="NAT_SF"/>
    <property type="match status" value="1"/>
</dbReference>
<dbReference type="RefSeq" id="WP_106472701.1">
    <property type="nucleotide sequence ID" value="NZ_CP027665.1"/>
</dbReference>
<dbReference type="InterPro" id="IPR016181">
    <property type="entry name" value="Acyl_CoA_acyltransferase"/>
</dbReference>
<protein>
    <submittedName>
        <fullName evidence="4">GNAT family N-acetyltransferase</fullName>
    </submittedName>
</protein>
<dbReference type="InterPro" id="IPR050680">
    <property type="entry name" value="YpeA/RimI_acetyltransf"/>
</dbReference>
<dbReference type="PANTHER" id="PTHR43420">
    <property type="entry name" value="ACETYLTRANSFERASE"/>
    <property type="match status" value="1"/>
</dbReference>
<gene>
    <name evidence="4" type="ORF">C6Y53_12280</name>
</gene>
<reference evidence="5" key="1">
    <citation type="submission" date="2018-03" db="EMBL/GenBank/DDBJ databases">
        <title>Genomic analysis of the strain SH-1 isolated from shrimp intestine.</title>
        <authorList>
            <person name="Kim Y.-S."/>
            <person name="Kim S.-E."/>
            <person name="Kim K.-H."/>
        </authorList>
    </citation>
    <scope>NUCLEOTIDE SEQUENCE [LARGE SCALE GENOMIC DNA]</scope>
    <source>
        <strain evidence="5">SH-1</strain>
    </source>
</reference>
<keyword evidence="1 4" id="KW-0808">Transferase</keyword>
<dbReference type="EMBL" id="CP027665">
    <property type="protein sequence ID" value="AVO38387.1"/>
    <property type="molecule type" value="Genomic_DNA"/>
</dbReference>
<dbReference type="Proteomes" id="UP000237655">
    <property type="component" value="Chromosome"/>
</dbReference>
<dbReference type="KEGG" id="thas:C6Y53_12280"/>
<evidence type="ECO:0000313" key="5">
    <source>
        <dbReference type="Proteomes" id="UP000237655"/>
    </source>
</evidence>
<dbReference type="GO" id="GO:0016747">
    <property type="term" value="F:acyltransferase activity, transferring groups other than amino-acyl groups"/>
    <property type="evidence" value="ECO:0007669"/>
    <property type="project" value="InterPro"/>
</dbReference>